<evidence type="ECO:0000313" key="14">
    <source>
        <dbReference type="Proteomes" id="UP000003457"/>
    </source>
</evidence>
<evidence type="ECO:0000256" key="11">
    <source>
        <dbReference type="ARBA" id="ARBA00048865"/>
    </source>
</evidence>
<keyword evidence="6 12" id="KW-1133">Transmembrane helix</keyword>
<evidence type="ECO:0000256" key="2">
    <source>
        <dbReference type="ARBA" id="ARBA00004805"/>
    </source>
</evidence>
<dbReference type="InterPro" id="IPR000462">
    <property type="entry name" value="CDP-OH_P_trans"/>
</dbReference>
<dbReference type="GO" id="GO:0000287">
    <property type="term" value="F:magnesium ion binding"/>
    <property type="evidence" value="ECO:0007669"/>
    <property type="project" value="UniProtKB-UniRule"/>
</dbReference>
<feature type="transmembrane region" description="Helical" evidence="12">
    <location>
        <begin position="20"/>
        <end position="44"/>
    </location>
</feature>
<evidence type="ECO:0000256" key="6">
    <source>
        <dbReference type="ARBA" id="ARBA00022989"/>
    </source>
</evidence>
<evidence type="ECO:0000256" key="5">
    <source>
        <dbReference type="ARBA" id="ARBA00022692"/>
    </source>
</evidence>
<evidence type="ECO:0000256" key="3">
    <source>
        <dbReference type="ARBA" id="ARBA00010441"/>
    </source>
</evidence>
<dbReference type="InterPro" id="IPR043130">
    <property type="entry name" value="CDP-OH_PTrfase_TM_dom"/>
</dbReference>
<feature type="binding site" evidence="12">
    <location>
        <position position="79"/>
    </location>
    <ligand>
        <name>a CDP-1,2-diacyl-sn-glycerol</name>
        <dbReference type="ChEBI" id="CHEBI:58332"/>
    </ligand>
</feature>
<feature type="binding site" evidence="12">
    <location>
        <position position="65"/>
    </location>
    <ligand>
        <name>Mg(2+)</name>
        <dbReference type="ChEBI" id="CHEBI:18420"/>
        <label>2</label>
    </ligand>
</feature>
<comment type="similarity">
    <text evidence="3 12">Belongs to the CDP-alcohol phosphatidyltransferase class-I family.</text>
</comment>
<dbReference type="Proteomes" id="UP000003457">
    <property type="component" value="Unassembled WGS sequence"/>
</dbReference>
<comment type="catalytic activity">
    <reaction evidence="11 12">
        <text>a CDP-1,2-diacyl-sn-glycerol + 1D-myo-inositol 3-phosphate = a 1,2-diacyl-sn-glycero-3-phospho-(1D-myo-inositol-3-phosphate) + CMP + H(+)</text>
        <dbReference type="Rhea" id="RHEA:60504"/>
        <dbReference type="ChEBI" id="CHEBI:15378"/>
        <dbReference type="ChEBI" id="CHEBI:58088"/>
        <dbReference type="ChEBI" id="CHEBI:58332"/>
        <dbReference type="ChEBI" id="CHEBI:58401"/>
        <dbReference type="ChEBI" id="CHEBI:60377"/>
    </reaction>
</comment>
<evidence type="ECO:0000256" key="1">
    <source>
        <dbReference type="ARBA" id="ARBA00004127"/>
    </source>
</evidence>
<feature type="transmembrane region" description="Helical" evidence="12">
    <location>
        <begin position="92"/>
        <end position="113"/>
    </location>
</feature>
<keyword evidence="12" id="KW-1003">Cell membrane</keyword>
<evidence type="ECO:0000256" key="8">
    <source>
        <dbReference type="ARBA" id="ARBA00023935"/>
    </source>
</evidence>
<dbReference type="EMBL" id="AEHJ01000004">
    <property type="protein sequence ID" value="EFO78837.1"/>
    <property type="molecule type" value="Genomic_DNA"/>
</dbReference>
<evidence type="ECO:0000313" key="13">
    <source>
        <dbReference type="EMBL" id="EFO78837.1"/>
    </source>
</evidence>
<keyword evidence="12" id="KW-0479">Metal-binding</keyword>
<comment type="pathway">
    <text evidence="2 12">Phospholipid metabolism; phosphatidylinositol phosphate biosynthesis.</text>
</comment>
<evidence type="ECO:0000256" key="4">
    <source>
        <dbReference type="ARBA" id="ARBA00011738"/>
    </source>
</evidence>
<organism evidence="13 14">
    <name type="scientific">Bifidobacterium dentium JCVIHMP022</name>
    <dbReference type="NCBI Taxonomy" id="553191"/>
    <lineage>
        <taxon>Bacteria</taxon>
        <taxon>Bacillati</taxon>
        <taxon>Actinomycetota</taxon>
        <taxon>Actinomycetes</taxon>
        <taxon>Bifidobacteriales</taxon>
        <taxon>Bifidobacteriaceae</taxon>
        <taxon>Bifidobacterium</taxon>
    </lineage>
</organism>
<comment type="catalytic activity">
    <reaction evidence="8 12">
        <text>1,2-di-(9Z-octadecenoyl)-sn-glycero-3-cytidine-5'-diphosphate + 1D-myo-inositol 3-phosphate = 1,2-di-(9Z-octadecenoyl)-sn-glycero-3-phospho-(1D-myo-inositol-3-phosphate) + CMP + H(+)</text>
        <dbReference type="Rhea" id="RHEA:61216"/>
        <dbReference type="ChEBI" id="CHEBI:15378"/>
        <dbReference type="ChEBI" id="CHEBI:58401"/>
        <dbReference type="ChEBI" id="CHEBI:60377"/>
        <dbReference type="ChEBI" id="CHEBI:85356"/>
        <dbReference type="ChEBI" id="CHEBI:144472"/>
    </reaction>
</comment>
<dbReference type="GO" id="GO:0016780">
    <property type="term" value="F:phosphotransferase activity, for other substituted phosphate groups"/>
    <property type="evidence" value="ECO:0007669"/>
    <property type="project" value="UniProtKB-UniRule"/>
</dbReference>
<keyword evidence="12" id="KW-0443">Lipid metabolism</keyword>
<feature type="binding site" evidence="12">
    <location>
        <position position="90"/>
    </location>
    <ligand>
        <name>Mg(2+)</name>
        <dbReference type="ChEBI" id="CHEBI:18420"/>
        <label>2</label>
    </ligand>
</feature>
<dbReference type="HAMAP" id="MF_02241">
    <property type="entry name" value="PIP_synthase"/>
    <property type="match status" value="1"/>
</dbReference>
<name>A0AB72Z3R1_9BIFI</name>
<comment type="cofactor">
    <cofactor evidence="12">
        <name>Mg(2+)</name>
        <dbReference type="ChEBI" id="CHEBI:18420"/>
    </cofactor>
    <text evidence="12">Contains a di-nuclear catalytic Mg(2+) center.</text>
</comment>
<keyword evidence="7 12" id="KW-0472">Membrane</keyword>
<keyword evidence="12" id="KW-0460">Magnesium</keyword>
<protein>
    <recommendedName>
        <fullName evidence="9 12">Phosphatidylinositol phosphate synthase</fullName>
        <shortName evidence="12">PIP synthase</shortName>
        <ecNumber evidence="12">2.7.8.-</ecNumber>
    </recommendedName>
    <alternativeName>
        <fullName evidence="10 12">CDP-diacylglycerol--D-myo-inositol-3-phosphate 3-phosphatidyltransferase</fullName>
    </alternativeName>
</protein>
<comment type="caution">
    <text evidence="13">The sequence shown here is derived from an EMBL/GenBank/DDBJ whole genome shotgun (WGS) entry which is preliminary data.</text>
</comment>
<feature type="active site" description="Proton acceptor" evidence="12">
    <location>
        <position position="90"/>
    </location>
</feature>
<dbReference type="AlphaFoldDB" id="A0AB72Z3R1"/>
<proteinExistence type="inferred from homology"/>
<evidence type="ECO:0000256" key="12">
    <source>
        <dbReference type="HAMAP-Rule" id="MF_02241"/>
    </source>
</evidence>
<feature type="binding site" evidence="12">
    <location>
        <position position="65"/>
    </location>
    <ligand>
        <name>Mg(2+)</name>
        <dbReference type="ChEBI" id="CHEBI:18420"/>
        <label>1</label>
    </ligand>
</feature>
<comment type="function">
    <text evidence="12">Catalyzes the conjugation of the 1'-hydroxyl group of D-myo-inositol-3-phosphate (also named L-myo-inositol-1-phosphate) with a lipid tail of cytidine diphosphate diacylglycerol (CDP-DAG), forming phosphatidylinositol phosphate (PIP) and CMP. PIP is a precursor of phosphatidylinositol (PI) which is an essential lipid required for cell wall formation.</text>
</comment>
<keyword evidence="12" id="KW-0594">Phospholipid biosynthesis</keyword>
<feature type="binding site" evidence="12">
    <location>
        <position position="68"/>
    </location>
    <ligand>
        <name>Mg(2+)</name>
        <dbReference type="ChEBI" id="CHEBI:18420"/>
        <label>1</label>
    </ligand>
</feature>
<dbReference type="GO" id="GO:0008654">
    <property type="term" value="P:phospholipid biosynthetic process"/>
    <property type="evidence" value="ECO:0007669"/>
    <property type="project" value="UniProtKB-UniRule"/>
</dbReference>
<keyword evidence="12" id="KW-0808">Transferase</keyword>
<dbReference type="GO" id="GO:0005886">
    <property type="term" value="C:plasma membrane"/>
    <property type="evidence" value="ECO:0007669"/>
    <property type="project" value="UniProtKB-SubCell"/>
</dbReference>
<evidence type="ECO:0000256" key="7">
    <source>
        <dbReference type="ARBA" id="ARBA00023136"/>
    </source>
</evidence>
<dbReference type="EC" id="2.7.8.-" evidence="12"/>
<feature type="transmembrane region" description="Helical" evidence="12">
    <location>
        <begin position="50"/>
        <end position="71"/>
    </location>
</feature>
<sequence length="240" mass="25824">MLEHLRDPFKKLIEPIAKALIAMGLTANAVTIIGAVGTIVAAIATGVTGHLFAGSVVLTILVLADSLDGSIAKLTTGGTEFGAFLDSTLDRIADWAVLTGVIIFFLTHSDWWYDSTNTSFPDYTSRVGVIAAMVSVMTSFVTSYARARAESVGFEVKNGVATRADRLVIILVGMAITGLDPPRTMAGHCDGITRGARYHHRFPAYFRGEKTNARRQEDISCLTGFFSPRPKGPTESRRPS</sequence>
<evidence type="ECO:0000256" key="10">
    <source>
        <dbReference type="ARBA" id="ARBA00033137"/>
    </source>
</evidence>
<gene>
    <name evidence="13" type="ORF">HMPREF9003_1201</name>
</gene>
<reference evidence="13 14" key="1">
    <citation type="submission" date="2010-10" db="EMBL/GenBank/DDBJ databases">
        <authorList>
            <person name="Durkin A.S."/>
            <person name="Madupu R."/>
            <person name="Torralba M."/>
            <person name="Gillis M."/>
            <person name="Methe B."/>
            <person name="Sutton G."/>
            <person name="Nelson K.E."/>
        </authorList>
    </citation>
    <scope>NUCLEOTIDE SEQUENCE [LARGE SCALE GENOMIC DNA]</scope>
    <source>
        <strain evidence="13 14">JCVIHMP022</strain>
    </source>
</reference>
<feature type="binding site" evidence="12">
    <location>
        <position position="86"/>
    </location>
    <ligand>
        <name>Mg(2+)</name>
        <dbReference type="ChEBI" id="CHEBI:18420"/>
        <label>1</label>
    </ligand>
</feature>
<feature type="binding site" evidence="12">
    <location>
        <position position="86"/>
    </location>
    <ligand>
        <name>Mg(2+)</name>
        <dbReference type="ChEBI" id="CHEBI:18420"/>
        <label>2</label>
    </ligand>
</feature>
<dbReference type="InterPro" id="IPR044268">
    <property type="entry name" value="PIP_synthase_PgsA1"/>
</dbReference>
<comment type="caution">
    <text evidence="12">Lacks conserved residue(s) required for the propagation of feature annotation.</text>
</comment>
<keyword evidence="12" id="KW-0444">Lipid biosynthesis</keyword>
<evidence type="ECO:0000256" key="9">
    <source>
        <dbReference type="ARBA" id="ARBA00024082"/>
    </source>
</evidence>
<dbReference type="Gene3D" id="1.20.120.1760">
    <property type="match status" value="1"/>
</dbReference>
<comment type="subunit">
    <text evidence="4 12">Homodimer.</text>
</comment>
<dbReference type="Pfam" id="PF01066">
    <property type="entry name" value="CDP-OH_P_transf"/>
    <property type="match status" value="1"/>
</dbReference>
<feature type="binding site" evidence="12">
    <location>
        <position position="69"/>
    </location>
    <ligand>
        <name>a CDP-1,2-diacyl-sn-glycerol</name>
        <dbReference type="ChEBI" id="CHEBI:58332"/>
    </ligand>
</feature>
<keyword evidence="5 12" id="KW-0812">Transmembrane</keyword>
<feature type="transmembrane region" description="Helical" evidence="12">
    <location>
        <begin position="125"/>
        <end position="145"/>
    </location>
</feature>
<keyword evidence="12" id="KW-1208">Phospholipid metabolism</keyword>
<accession>A0AB72Z3R1</accession>
<comment type="subcellular location">
    <subcellularLocation>
        <location evidence="12">Cell membrane</location>
        <topology evidence="12">Multi-pass membrane protein</topology>
    </subcellularLocation>
    <subcellularLocation>
        <location evidence="1">Endomembrane system</location>
        <topology evidence="1">Multi-pass membrane protein</topology>
    </subcellularLocation>
</comment>
<dbReference type="GO" id="GO:0012505">
    <property type="term" value="C:endomembrane system"/>
    <property type="evidence" value="ECO:0007669"/>
    <property type="project" value="UniProtKB-SubCell"/>
</dbReference>
<feature type="binding site" evidence="12">
    <location>
        <begin position="28"/>
        <end position="31"/>
    </location>
    <ligand>
        <name>a CDP-1,2-diacyl-sn-glycerol</name>
        <dbReference type="ChEBI" id="CHEBI:58332"/>
    </ligand>
</feature>